<accession>A0ABU2ZM91</accession>
<keyword evidence="2" id="KW-0645">Protease</keyword>
<dbReference type="GO" id="GO:0008233">
    <property type="term" value="F:peptidase activity"/>
    <property type="evidence" value="ECO:0007669"/>
    <property type="project" value="UniProtKB-KW"/>
</dbReference>
<evidence type="ECO:0000259" key="1">
    <source>
        <dbReference type="Pfam" id="PF10026"/>
    </source>
</evidence>
<dbReference type="EMBL" id="JAVRHX010000001">
    <property type="protein sequence ID" value="MDT0593743.1"/>
    <property type="molecule type" value="Genomic_DNA"/>
</dbReference>
<evidence type="ECO:0000313" key="2">
    <source>
        <dbReference type="EMBL" id="MDT0593743.1"/>
    </source>
</evidence>
<feature type="domain" description="DUF2268" evidence="1">
    <location>
        <begin position="10"/>
        <end position="59"/>
    </location>
</feature>
<keyword evidence="3" id="KW-1185">Reference proteome</keyword>
<gene>
    <name evidence="2" type="ORF">RM552_02650</name>
</gene>
<reference evidence="2 3" key="1">
    <citation type="submission" date="2023-09" db="EMBL/GenBank/DDBJ databases">
        <authorList>
            <person name="Rey-Velasco X."/>
        </authorList>
    </citation>
    <scope>NUCLEOTIDE SEQUENCE [LARGE SCALE GENOMIC DNA]</scope>
    <source>
        <strain evidence="2 3">P117</strain>
    </source>
</reference>
<name>A0ABU2ZM91_9ALTE</name>
<sequence>MADFQATMLSSNFSAWLYSDVDSMPRDVGYWVGYQIAKAYIENGGSIVDLLSMENAEFILRQSGL</sequence>
<organism evidence="2 3">
    <name type="scientific">Glaciecola petra</name>
    <dbReference type="NCBI Taxonomy" id="3075602"/>
    <lineage>
        <taxon>Bacteria</taxon>
        <taxon>Pseudomonadati</taxon>
        <taxon>Pseudomonadota</taxon>
        <taxon>Gammaproteobacteria</taxon>
        <taxon>Alteromonadales</taxon>
        <taxon>Alteromonadaceae</taxon>
        <taxon>Glaciecola</taxon>
    </lineage>
</organism>
<dbReference type="Pfam" id="PF10026">
    <property type="entry name" value="DUF2268"/>
    <property type="match status" value="1"/>
</dbReference>
<evidence type="ECO:0000313" key="3">
    <source>
        <dbReference type="Proteomes" id="UP001253545"/>
    </source>
</evidence>
<comment type="caution">
    <text evidence="2">The sequence shown here is derived from an EMBL/GenBank/DDBJ whole genome shotgun (WGS) entry which is preliminary data.</text>
</comment>
<protein>
    <submittedName>
        <fullName evidence="2">DUF2268 domain-containing putative Zn-dependent protease</fullName>
    </submittedName>
</protein>
<proteinExistence type="predicted"/>
<dbReference type="Proteomes" id="UP001253545">
    <property type="component" value="Unassembled WGS sequence"/>
</dbReference>
<dbReference type="RefSeq" id="WP_311368260.1">
    <property type="nucleotide sequence ID" value="NZ_JAVRHX010000001.1"/>
</dbReference>
<dbReference type="InterPro" id="IPR018728">
    <property type="entry name" value="DUF2268"/>
</dbReference>
<keyword evidence="2" id="KW-0378">Hydrolase</keyword>
<dbReference type="GO" id="GO:0006508">
    <property type="term" value="P:proteolysis"/>
    <property type="evidence" value="ECO:0007669"/>
    <property type="project" value="UniProtKB-KW"/>
</dbReference>